<comment type="caution">
    <text evidence="1">The sequence shown here is derived from an EMBL/GenBank/DDBJ whole genome shotgun (WGS) entry which is preliminary data.</text>
</comment>
<gene>
    <name evidence="1" type="ORF">AN396_02635</name>
</gene>
<reference evidence="1" key="1">
    <citation type="submission" date="2016-08" db="EMBL/GenBank/DDBJ databases">
        <authorList>
            <person name="Ngugi D.K."/>
            <person name="Miyake S."/>
            <person name="Stingl U."/>
        </authorList>
    </citation>
    <scope>NUCLEOTIDE SEQUENCE</scope>
    <source>
        <strain evidence="1">SCG-B11WGA-EpuloA1</strain>
    </source>
</reference>
<evidence type="ECO:0000313" key="2">
    <source>
        <dbReference type="Proteomes" id="UP000188605"/>
    </source>
</evidence>
<keyword evidence="2" id="KW-1185">Reference proteome</keyword>
<evidence type="ECO:0000313" key="1">
    <source>
        <dbReference type="EMBL" id="ONI41953.1"/>
    </source>
</evidence>
<keyword evidence="1" id="KW-0969">Cilium</keyword>
<sequence>MASFYEFNIAQTGLFAAQTGLSVTSNNIVNAGTKGYSRQVLSQQATEPFAFSPVGMMGSGVMTTSIDRVRDSFLDQKLWNQNDVLGEYKVKNEQTALIESMFGEKVDSSQFGNAFDELFNSIDDFAKMPSETDRAIMVQQAMSNFATYYNRNATTLTEYQYDLNLEIESTVKKINSLLESVVSLNGEISKLEMNDGPIANELRDQRELALDELSQLVNIETEETEKVNEYGGIEKEFSVKINGKIAIDHDFITTLELEVREEPLNEGDAAGLYDINWSSGATFYINNNNLSGELKGLVDMRDGTGTNNYGASDYQGIPYIREQLDEFVRVFSENMNDLYNTDEAGGKLNPPQYLFSFKDQAGNPQDLGNPPDYSKITATNFSISKEILENPKNFRTNYEQTGSDKPNESKNDLLMDLLAQKDNKDMFEAGAPADYMISVFTQLGISAQEAQMHQSTQSKVTQAIENQRLSVSQVSLNEEFLNLTKYNQAYQASAKLMSVIDEVYETTINKLGAW</sequence>
<keyword evidence="1" id="KW-0282">Flagellum</keyword>
<protein>
    <submittedName>
        <fullName evidence="1">Flagellar hook-associated protein FlgK</fullName>
    </submittedName>
</protein>
<organism evidence="1 2">
    <name type="scientific">Candidatus Epulonipiscium fishelsonii</name>
    <dbReference type="NCBI Taxonomy" id="77094"/>
    <lineage>
        <taxon>Bacteria</taxon>
        <taxon>Bacillati</taxon>
        <taxon>Bacillota</taxon>
        <taxon>Clostridia</taxon>
        <taxon>Lachnospirales</taxon>
        <taxon>Lachnospiraceae</taxon>
        <taxon>Candidatus Epulonipiscium</taxon>
    </lineage>
</organism>
<accession>A0ACC8XF71</accession>
<proteinExistence type="predicted"/>
<dbReference type="EMBL" id="LJDB01000024">
    <property type="protein sequence ID" value="ONI41953.1"/>
    <property type="molecule type" value="Genomic_DNA"/>
</dbReference>
<keyword evidence="1" id="KW-0966">Cell projection</keyword>
<name>A0ACC8XF71_9FIRM</name>
<dbReference type="Proteomes" id="UP000188605">
    <property type="component" value="Unassembled WGS sequence"/>
</dbReference>